<keyword evidence="3 6" id="KW-0812">Transmembrane</keyword>
<proteinExistence type="predicted"/>
<feature type="transmembrane region" description="Helical" evidence="6">
    <location>
        <begin position="116"/>
        <end position="140"/>
    </location>
</feature>
<evidence type="ECO:0000256" key="4">
    <source>
        <dbReference type="ARBA" id="ARBA00022989"/>
    </source>
</evidence>
<dbReference type="InterPro" id="IPR001958">
    <property type="entry name" value="Tet-R_TetA/multi-R_MdtG-like"/>
</dbReference>
<evidence type="ECO:0000259" key="7">
    <source>
        <dbReference type="PROSITE" id="PS50850"/>
    </source>
</evidence>
<keyword evidence="5 6" id="KW-0472">Membrane</keyword>
<evidence type="ECO:0000256" key="1">
    <source>
        <dbReference type="ARBA" id="ARBA00004651"/>
    </source>
</evidence>
<dbReference type="InterPro" id="IPR020846">
    <property type="entry name" value="MFS_dom"/>
</dbReference>
<evidence type="ECO:0000256" key="5">
    <source>
        <dbReference type="ARBA" id="ARBA00023136"/>
    </source>
</evidence>
<name>A0ABV5NW76_9ACTN</name>
<evidence type="ECO:0000313" key="8">
    <source>
        <dbReference type="EMBL" id="MFB9474588.1"/>
    </source>
</evidence>
<reference evidence="8 9" key="1">
    <citation type="submission" date="2024-09" db="EMBL/GenBank/DDBJ databases">
        <authorList>
            <person name="Sun Q."/>
            <person name="Mori K."/>
        </authorList>
    </citation>
    <scope>NUCLEOTIDE SEQUENCE [LARGE SCALE GENOMIC DNA]</scope>
    <source>
        <strain evidence="8 9">JCM 3324</strain>
    </source>
</reference>
<evidence type="ECO:0000256" key="6">
    <source>
        <dbReference type="SAM" id="Phobius"/>
    </source>
</evidence>
<evidence type="ECO:0000256" key="2">
    <source>
        <dbReference type="ARBA" id="ARBA00022448"/>
    </source>
</evidence>
<dbReference type="Proteomes" id="UP001589568">
    <property type="component" value="Unassembled WGS sequence"/>
</dbReference>
<dbReference type="PANTHER" id="PTHR42718:SF9">
    <property type="entry name" value="MAJOR FACILITATOR SUPERFAMILY MULTIDRUG TRANSPORTER MFSC"/>
    <property type="match status" value="1"/>
</dbReference>
<evidence type="ECO:0000256" key="3">
    <source>
        <dbReference type="ARBA" id="ARBA00022692"/>
    </source>
</evidence>
<feature type="transmembrane region" description="Helical" evidence="6">
    <location>
        <begin position="21"/>
        <end position="43"/>
    </location>
</feature>
<dbReference type="PANTHER" id="PTHR42718">
    <property type="entry name" value="MAJOR FACILITATOR SUPERFAMILY MULTIDRUG TRANSPORTER MFSC"/>
    <property type="match status" value="1"/>
</dbReference>
<keyword evidence="4 6" id="KW-1133">Transmembrane helix</keyword>
<feature type="transmembrane region" description="Helical" evidence="6">
    <location>
        <begin position="267"/>
        <end position="287"/>
    </location>
</feature>
<dbReference type="Pfam" id="PF07690">
    <property type="entry name" value="MFS_1"/>
    <property type="match status" value="2"/>
</dbReference>
<feature type="transmembrane region" description="Helical" evidence="6">
    <location>
        <begin position="294"/>
        <end position="314"/>
    </location>
</feature>
<dbReference type="Gene3D" id="1.20.1250.20">
    <property type="entry name" value="MFS general substrate transporter like domains"/>
    <property type="match status" value="2"/>
</dbReference>
<dbReference type="PRINTS" id="PR01035">
    <property type="entry name" value="TCRTETA"/>
</dbReference>
<keyword evidence="2" id="KW-0813">Transport</keyword>
<evidence type="ECO:0000313" key="9">
    <source>
        <dbReference type="Proteomes" id="UP001589568"/>
    </source>
</evidence>
<dbReference type="RefSeq" id="WP_379484480.1">
    <property type="nucleotide sequence ID" value="NZ_JBHMCF010000038.1"/>
</dbReference>
<feature type="transmembrane region" description="Helical" evidence="6">
    <location>
        <begin position="359"/>
        <end position="382"/>
    </location>
</feature>
<dbReference type="InterPro" id="IPR011701">
    <property type="entry name" value="MFS"/>
</dbReference>
<gene>
    <name evidence="8" type="ORF">ACFFR3_34265</name>
</gene>
<feature type="transmembrane region" description="Helical" evidence="6">
    <location>
        <begin position="179"/>
        <end position="199"/>
    </location>
</feature>
<dbReference type="PROSITE" id="PS50850">
    <property type="entry name" value="MFS"/>
    <property type="match status" value="1"/>
</dbReference>
<keyword evidence="9" id="KW-1185">Reference proteome</keyword>
<comment type="caution">
    <text evidence="8">The sequence shown here is derived from an EMBL/GenBank/DDBJ whole genome shotgun (WGS) entry which is preliminary data.</text>
</comment>
<sequence>MSSATEGGSAPTSSDHLTKTSIAIGFAVLCASYMLNAMDRQIFYPLLPEIRNELGFSLEQGGLLATGFTLGLALAGPPAGYLADRLSRKAIVVVSVLVYSLGTLAIPLAVGFVDMSIYRLVSGVGEGVQATALYAVIGAFFFHRRALAAGVVGVAFGLGVFLGPLLGNGLAAGWGTWRAPFFLFAAAGLLMSLLIAATVSRRMTEAVTGAATETAGATYEHVPASPYNRNTLGIGIACAVSGLVFYGYLGLYPTFLREALAFTPDQAAFAVSMGGLGAMMALPAGWLGDRYNQARLLMFAMVATGVTAYLMYQIATSAPAQYLLSFLMGTFASGFLFTNCSTAMQRAVRPHHVGRGAGLFILTYYVAAAFSGLLFARLVGALGWDGAGLWQLTLLPIIGIAGLLLVDASRMVLPKAAQPASQRSGPKTS</sequence>
<accession>A0ABV5NW76</accession>
<feature type="transmembrane region" description="Helical" evidence="6">
    <location>
        <begin position="147"/>
        <end position="167"/>
    </location>
</feature>
<feature type="transmembrane region" description="Helical" evidence="6">
    <location>
        <begin position="388"/>
        <end position="406"/>
    </location>
</feature>
<protein>
    <submittedName>
        <fullName evidence="8">MFS transporter</fullName>
    </submittedName>
</protein>
<feature type="transmembrane region" description="Helical" evidence="6">
    <location>
        <begin position="90"/>
        <end position="110"/>
    </location>
</feature>
<organism evidence="8 9">
    <name type="scientific">Nonomuraea salmonea</name>
    <dbReference type="NCBI Taxonomy" id="46181"/>
    <lineage>
        <taxon>Bacteria</taxon>
        <taxon>Bacillati</taxon>
        <taxon>Actinomycetota</taxon>
        <taxon>Actinomycetes</taxon>
        <taxon>Streptosporangiales</taxon>
        <taxon>Streptosporangiaceae</taxon>
        <taxon>Nonomuraea</taxon>
    </lineage>
</organism>
<feature type="transmembrane region" description="Helical" evidence="6">
    <location>
        <begin position="320"/>
        <end position="338"/>
    </location>
</feature>
<feature type="domain" description="Major facilitator superfamily (MFS) profile" evidence="7">
    <location>
        <begin position="25"/>
        <end position="411"/>
    </location>
</feature>
<comment type="subcellular location">
    <subcellularLocation>
        <location evidence="1">Cell membrane</location>
        <topology evidence="1">Multi-pass membrane protein</topology>
    </subcellularLocation>
</comment>
<feature type="transmembrane region" description="Helical" evidence="6">
    <location>
        <begin position="232"/>
        <end position="255"/>
    </location>
</feature>
<dbReference type="EMBL" id="JBHMCF010000038">
    <property type="protein sequence ID" value="MFB9474588.1"/>
    <property type="molecule type" value="Genomic_DNA"/>
</dbReference>
<dbReference type="SUPFAM" id="SSF103473">
    <property type="entry name" value="MFS general substrate transporter"/>
    <property type="match status" value="1"/>
</dbReference>
<dbReference type="InterPro" id="IPR036259">
    <property type="entry name" value="MFS_trans_sf"/>
</dbReference>